<comment type="caution">
    <text evidence="1">The sequence shown here is derived from an EMBL/GenBank/DDBJ whole genome shotgun (WGS) entry which is preliminary data.</text>
</comment>
<name>A0ABV8IQK3_9ACTN</name>
<dbReference type="EMBL" id="JBHSBL010000014">
    <property type="protein sequence ID" value="MFC4066125.1"/>
    <property type="molecule type" value="Genomic_DNA"/>
</dbReference>
<gene>
    <name evidence="1" type="ORF">ACFO0C_14400</name>
</gene>
<accession>A0ABV8IQK3</accession>
<evidence type="ECO:0000313" key="2">
    <source>
        <dbReference type="Proteomes" id="UP001595867"/>
    </source>
</evidence>
<organism evidence="1 2">
    <name type="scientific">Actinoplanes subglobosus</name>
    <dbReference type="NCBI Taxonomy" id="1547892"/>
    <lineage>
        <taxon>Bacteria</taxon>
        <taxon>Bacillati</taxon>
        <taxon>Actinomycetota</taxon>
        <taxon>Actinomycetes</taxon>
        <taxon>Micromonosporales</taxon>
        <taxon>Micromonosporaceae</taxon>
        <taxon>Actinoplanes</taxon>
    </lineage>
</organism>
<keyword evidence="2" id="KW-1185">Reference proteome</keyword>
<reference evidence="2" key="1">
    <citation type="journal article" date="2019" name="Int. J. Syst. Evol. Microbiol.">
        <title>The Global Catalogue of Microorganisms (GCM) 10K type strain sequencing project: providing services to taxonomists for standard genome sequencing and annotation.</title>
        <authorList>
            <consortium name="The Broad Institute Genomics Platform"/>
            <consortium name="The Broad Institute Genome Sequencing Center for Infectious Disease"/>
            <person name="Wu L."/>
            <person name="Ma J."/>
        </authorList>
    </citation>
    <scope>NUCLEOTIDE SEQUENCE [LARGE SCALE GENOMIC DNA]</scope>
    <source>
        <strain evidence="2">TBRC 5832</strain>
    </source>
</reference>
<sequence>MFALTGQIAASGAGALLALSGLSTPPSTDPQADPGRVAIASLSSGLTDPDVSNDAAQIAAG</sequence>
<evidence type="ECO:0000313" key="1">
    <source>
        <dbReference type="EMBL" id="MFC4066125.1"/>
    </source>
</evidence>
<dbReference type="Proteomes" id="UP001595867">
    <property type="component" value="Unassembled WGS sequence"/>
</dbReference>
<proteinExistence type="predicted"/>
<protein>
    <submittedName>
        <fullName evidence="1">Uncharacterized protein</fullName>
    </submittedName>
</protein>
<dbReference type="RefSeq" id="WP_378067092.1">
    <property type="nucleotide sequence ID" value="NZ_JBHSBL010000014.1"/>
</dbReference>